<sequence>MKAFTRAAIALCATAPLVLAGCSGSGDDASTETSSKESTSAAVSSETSAAKEADADKDNKASAGEAVKVVATTTQICDYVTQIATDNSADAELAFVKTGSDGQTKEFGAPVDTATSEIDLTCLLAPNASAHDHEMTPQQMKALGEADLFMVSGVDLEHFLDKAVESSGFKGTMVVTAGVLTADEVEDANAEKDKEGSLPYKVFRGDKKVDVEKWPFLPEEGEEPEFKYDPHVWTSPGNAEIQVHNIGLALEQASPENKELFKKHVHRYEEQLQALDKWANESLETIPAEHRVLFTSHDAFGYFSNHYDVKFIGAALSDFNEQADATADHIASEAKKVQDSGAVALFAENSNNSKSIEAIANAAGVRAVMGDDALYGDSLGPDGSDGETYIGSILHNVTNLVTAWDGTVAPIPDSIKEYAPKDVVTK</sequence>
<proteinExistence type="predicted"/>
<feature type="compositionally biased region" description="Basic and acidic residues" evidence="5">
    <location>
        <begin position="49"/>
        <end position="60"/>
    </location>
</feature>
<keyword evidence="4 6" id="KW-0732">Signal</keyword>
<organism evidence="7 8">
    <name type="scientific">Corynebacterium mendelii</name>
    <dbReference type="NCBI Taxonomy" id="2765362"/>
    <lineage>
        <taxon>Bacteria</taxon>
        <taxon>Bacillati</taxon>
        <taxon>Actinomycetota</taxon>
        <taxon>Actinomycetes</taxon>
        <taxon>Mycobacteriales</taxon>
        <taxon>Corynebacteriaceae</taxon>
        <taxon>Corynebacterium</taxon>
    </lineage>
</organism>
<evidence type="ECO:0000256" key="1">
    <source>
        <dbReference type="ARBA" id="ARBA00004196"/>
    </source>
</evidence>
<dbReference type="PROSITE" id="PS51257">
    <property type="entry name" value="PROKAR_LIPOPROTEIN"/>
    <property type="match status" value="1"/>
</dbReference>
<dbReference type="Pfam" id="PF01297">
    <property type="entry name" value="ZnuA"/>
    <property type="match status" value="1"/>
</dbReference>
<protein>
    <submittedName>
        <fullName evidence="7">Zinc ABC transporter substrate-binding protein</fullName>
    </submittedName>
</protein>
<feature type="chain" id="PRO_5038832002" evidence="6">
    <location>
        <begin position="21"/>
        <end position="426"/>
    </location>
</feature>
<keyword evidence="2" id="KW-0813">Transport</keyword>
<evidence type="ECO:0000313" key="8">
    <source>
        <dbReference type="Proteomes" id="UP000664332"/>
    </source>
</evidence>
<evidence type="ECO:0000313" key="7">
    <source>
        <dbReference type="EMBL" id="MBN9644074.1"/>
    </source>
</evidence>
<evidence type="ECO:0000256" key="6">
    <source>
        <dbReference type="SAM" id="SignalP"/>
    </source>
</evidence>
<feature type="compositionally biased region" description="Low complexity" evidence="5">
    <location>
        <begin position="31"/>
        <end position="48"/>
    </location>
</feature>
<dbReference type="Proteomes" id="UP000664332">
    <property type="component" value="Unassembled WGS sequence"/>
</dbReference>
<dbReference type="InterPro" id="IPR050492">
    <property type="entry name" value="Bact_metal-bind_prot9"/>
</dbReference>
<dbReference type="RefSeq" id="WP_207118975.1">
    <property type="nucleotide sequence ID" value="NZ_JAFLEQ010000008.1"/>
</dbReference>
<gene>
    <name evidence="7" type="ORF">JZY06_05500</name>
</gene>
<dbReference type="PANTHER" id="PTHR42953:SF1">
    <property type="entry name" value="METAL-BINDING PROTEIN HI_0362-RELATED"/>
    <property type="match status" value="1"/>
</dbReference>
<feature type="signal peptide" evidence="6">
    <location>
        <begin position="1"/>
        <end position="20"/>
    </location>
</feature>
<dbReference type="GO" id="GO:0030313">
    <property type="term" value="C:cell envelope"/>
    <property type="evidence" value="ECO:0007669"/>
    <property type="project" value="UniProtKB-SubCell"/>
</dbReference>
<dbReference type="Gene3D" id="3.40.50.1980">
    <property type="entry name" value="Nitrogenase molybdenum iron protein domain"/>
    <property type="match status" value="2"/>
</dbReference>
<evidence type="ECO:0000256" key="3">
    <source>
        <dbReference type="ARBA" id="ARBA00022723"/>
    </source>
</evidence>
<comment type="caution">
    <text evidence="7">The sequence shown here is derived from an EMBL/GenBank/DDBJ whole genome shotgun (WGS) entry which is preliminary data.</text>
</comment>
<name>A0A939ITP6_9CORY</name>
<feature type="region of interest" description="Disordered" evidence="5">
    <location>
        <begin position="24"/>
        <end position="62"/>
    </location>
</feature>
<reference evidence="7" key="1">
    <citation type="submission" date="2021-03" db="EMBL/GenBank/DDBJ databases">
        <authorList>
            <person name="Sun Q."/>
        </authorList>
    </citation>
    <scope>NUCLEOTIDE SEQUENCE</scope>
    <source>
        <strain evidence="7">CCM 8862</strain>
    </source>
</reference>
<evidence type="ECO:0000256" key="4">
    <source>
        <dbReference type="ARBA" id="ARBA00022729"/>
    </source>
</evidence>
<evidence type="ECO:0000256" key="2">
    <source>
        <dbReference type="ARBA" id="ARBA00022448"/>
    </source>
</evidence>
<dbReference type="PANTHER" id="PTHR42953">
    <property type="entry name" value="HIGH-AFFINITY ZINC UPTAKE SYSTEM PROTEIN ZNUA-RELATED"/>
    <property type="match status" value="1"/>
</dbReference>
<accession>A0A939ITP6</accession>
<comment type="subcellular location">
    <subcellularLocation>
        <location evidence="1">Cell envelope</location>
    </subcellularLocation>
</comment>
<keyword evidence="3" id="KW-0479">Metal-binding</keyword>
<dbReference type="AlphaFoldDB" id="A0A939ITP6"/>
<dbReference type="InterPro" id="IPR006127">
    <property type="entry name" value="ZnuA-like"/>
</dbReference>
<evidence type="ECO:0000256" key="5">
    <source>
        <dbReference type="SAM" id="MobiDB-lite"/>
    </source>
</evidence>
<dbReference type="SUPFAM" id="SSF53807">
    <property type="entry name" value="Helical backbone' metal receptor"/>
    <property type="match status" value="1"/>
</dbReference>
<dbReference type="GO" id="GO:0030001">
    <property type="term" value="P:metal ion transport"/>
    <property type="evidence" value="ECO:0007669"/>
    <property type="project" value="InterPro"/>
</dbReference>
<dbReference type="GO" id="GO:0046872">
    <property type="term" value="F:metal ion binding"/>
    <property type="evidence" value="ECO:0007669"/>
    <property type="project" value="UniProtKB-KW"/>
</dbReference>
<keyword evidence="8" id="KW-1185">Reference proteome</keyword>
<dbReference type="EMBL" id="JAFLEQ010000008">
    <property type="protein sequence ID" value="MBN9644074.1"/>
    <property type="molecule type" value="Genomic_DNA"/>
</dbReference>